<keyword evidence="1" id="KW-1133">Transmembrane helix</keyword>
<dbReference type="PROSITE" id="PS51257">
    <property type="entry name" value="PROKAR_LIPOPROTEIN"/>
    <property type="match status" value="1"/>
</dbReference>
<protein>
    <submittedName>
        <fullName evidence="2">Uncharacterized protein</fullName>
    </submittedName>
</protein>
<evidence type="ECO:0000313" key="2">
    <source>
        <dbReference type="EMBL" id="TCV17152.1"/>
    </source>
</evidence>
<evidence type="ECO:0000313" key="3">
    <source>
        <dbReference type="Proteomes" id="UP000295197"/>
    </source>
</evidence>
<dbReference type="AlphaFoldDB" id="A0A4R3VUG6"/>
<name>A0A4R3VUG6_9SPHI</name>
<dbReference type="EMBL" id="SMBZ01000011">
    <property type="protein sequence ID" value="TCV17152.1"/>
    <property type="molecule type" value="Genomic_DNA"/>
</dbReference>
<gene>
    <name evidence="2" type="ORF">EDC17_101171</name>
</gene>
<keyword evidence="1" id="KW-0472">Membrane</keyword>
<feature type="transmembrane region" description="Helical" evidence="1">
    <location>
        <begin position="7"/>
        <end position="27"/>
    </location>
</feature>
<comment type="caution">
    <text evidence="2">The sequence shown here is derived from an EMBL/GenBank/DDBJ whole genome shotgun (WGS) entry which is preliminary data.</text>
</comment>
<organism evidence="2 3">
    <name type="scientific">Sphingobacterium alimentarium</name>
    <dbReference type="NCBI Taxonomy" id="797292"/>
    <lineage>
        <taxon>Bacteria</taxon>
        <taxon>Pseudomonadati</taxon>
        <taxon>Bacteroidota</taxon>
        <taxon>Sphingobacteriia</taxon>
        <taxon>Sphingobacteriales</taxon>
        <taxon>Sphingobacteriaceae</taxon>
        <taxon>Sphingobacterium</taxon>
    </lineage>
</organism>
<dbReference type="Proteomes" id="UP000295197">
    <property type="component" value="Unassembled WGS sequence"/>
</dbReference>
<keyword evidence="1" id="KW-0812">Transmembrane</keyword>
<accession>A0A4R3VUG6</accession>
<proteinExistence type="predicted"/>
<sequence>MKKKNQYIIIAAIVLFVLACYFFGYNIGKFIAQSTK</sequence>
<keyword evidence="3" id="KW-1185">Reference proteome</keyword>
<reference evidence="2 3" key="1">
    <citation type="submission" date="2019-03" db="EMBL/GenBank/DDBJ databases">
        <title>Genomic Encyclopedia of Type Strains, Phase IV (KMG-IV): sequencing the most valuable type-strain genomes for metagenomic binning, comparative biology and taxonomic classification.</title>
        <authorList>
            <person name="Goeker M."/>
        </authorList>
    </citation>
    <scope>NUCLEOTIDE SEQUENCE [LARGE SCALE GENOMIC DNA]</scope>
    <source>
        <strain evidence="2 3">DSM 22362</strain>
    </source>
</reference>
<evidence type="ECO:0000256" key="1">
    <source>
        <dbReference type="SAM" id="Phobius"/>
    </source>
</evidence>